<name>A0A8S1PNG0_9CILI</name>
<keyword evidence="1" id="KW-0677">Repeat</keyword>
<dbReference type="OrthoDB" id="296285at2759"/>
<evidence type="ECO:0000256" key="3">
    <source>
        <dbReference type="PROSITE-ProRule" id="PRU00023"/>
    </source>
</evidence>
<evidence type="ECO:0000313" key="5">
    <source>
        <dbReference type="Proteomes" id="UP000692954"/>
    </source>
</evidence>
<protein>
    <submittedName>
        <fullName evidence="4">Uncharacterized protein</fullName>
    </submittedName>
</protein>
<dbReference type="PANTHER" id="PTHR24134:SF9">
    <property type="entry name" value="ANKYRIN REPEAT AND SOCS BOX PROTEIN 8"/>
    <property type="match status" value="1"/>
</dbReference>
<feature type="repeat" description="ANK" evidence="3">
    <location>
        <begin position="275"/>
        <end position="307"/>
    </location>
</feature>
<feature type="repeat" description="ANK" evidence="3">
    <location>
        <begin position="308"/>
        <end position="333"/>
    </location>
</feature>
<dbReference type="Pfam" id="PF12796">
    <property type="entry name" value="Ank_2"/>
    <property type="match status" value="1"/>
</dbReference>
<dbReference type="EMBL" id="CAJJDN010000083">
    <property type="protein sequence ID" value="CAD8105000.1"/>
    <property type="molecule type" value="Genomic_DNA"/>
</dbReference>
<keyword evidence="2 3" id="KW-0040">ANK repeat</keyword>
<dbReference type="PROSITE" id="PS50297">
    <property type="entry name" value="ANK_REP_REGION"/>
    <property type="match status" value="1"/>
</dbReference>
<organism evidence="4 5">
    <name type="scientific">Paramecium sonneborni</name>
    <dbReference type="NCBI Taxonomy" id="65129"/>
    <lineage>
        <taxon>Eukaryota</taxon>
        <taxon>Sar</taxon>
        <taxon>Alveolata</taxon>
        <taxon>Ciliophora</taxon>
        <taxon>Intramacronucleata</taxon>
        <taxon>Oligohymenophorea</taxon>
        <taxon>Peniculida</taxon>
        <taxon>Parameciidae</taxon>
        <taxon>Paramecium</taxon>
    </lineage>
</organism>
<evidence type="ECO:0000256" key="1">
    <source>
        <dbReference type="ARBA" id="ARBA00022737"/>
    </source>
</evidence>
<dbReference type="AlphaFoldDB" id="A0A8S1PNG0"/>
<reference evidence="4" key="1">
    <citation type="submission" date="2021-01" db="EMBL/GenBank/DDBJ databases">
        <authorList>
            <consortium name="Genoscope - CEA"/>
            <person name="William W."/>
        </authorList>
    </citation>
    <scope>NUCLEOTIDE SEQUENCE</scope>
</reference>
<dbReference type="PANTHER" id="PTHR24134">
    <property type="entry name" value="ANKYRIN REPEAT-CONTAINING PROTEIN DDB_G0279043"/>
    <property type="match status" value="1"/>
</dbReference>
<dbReference type="Proteomes" id="UP000692954">
    <property type="component" value="Unassembled WGS sequence"/>
</dbReference>
<proteinExistence type="predicted"/>
<gene>
    <name evidence="4" type="ORF">PSON_ATCC_30995.1.T0830134</name>
</gene>
<comment type="caution">
    <text evidence="4">The sequence shown here is derived from an EMBL/GenBank/DDBJ whole genome shotgun (WGS) entry which is preliminary data.</text>
</comment>
<dbReference type="InterPro" id="IPR002110">
    <property type="entry name" value="Ankyrin_rpt"/>
</dbReference>
<evidence type="ECO:0000313" key="4">
    <source>
        <dbReference type="EMBL" id="CAD8105000.1"/>
    </source>
</evidence>
<accession>A0A8S1PNG0</accession>
<keyword evidence="5" id="KW-1185">Reference proteome</keyword>
<dbReference type="PROSITE" id="PS50088">
    <property type="entry name" value="ANK_REPEAT"/>
    <property type="match status" value="2"/>
</dbReference>
<sequence length="379" mass="44711">MKKSMGQSYRKIQAEFRSPRPHLMEVQSMTVIQNKSNLVIFIFEDGAMKFSLKEYLERQRGNIREKKTSQSENFIRKIAPIKVENQLSKNNSPRFRIKLVQSPLSTNKTTFSRSPQASSFRNRKIPLESDYICETEINIQTSRIHGAFQQTDIDESTMLSTKSPTRQENRIENSSVIKTRNVINSVEDENLLQEQIKPPKRTKKQLRHCLLRALKKLKEMNITTKMMVQKQIFSKKPYQKPYSQEFIHAVKLNQLEKVHQYLEKNQYLVFDFDFFNMSALHWSSKKGLYEMSELLIKYHADVDAIDILNRTPLYLAIQENNIPIIELLLRNKAYPWSTSVTDLGEVVKDNKKVRKILTLIRRLDIINMWGEKKLKEEFF</sequence>
<evidence type="ECO:0000256" key="2">
    <source>
        <dbReference type="ARBA" id="ARBA00023043"/>
    </source>
</evidence>
<dbReference type="SMART" id="SM00248">
    <property type="entry name" value="ANK"/>
    <property type="match status" value="2"/>
</dbReference>